<dbReference type="InterPro" id="IPR058548">
    <property type="entry name" value="MlaB-like_STAS"/>
</dbReference>
<feature type="region of interest" description="Disordered" evidence="1">
    <location>
        <begin position="98"/>
        <end position="131"/>
    </location>
</feature>
<dbReference type="Gene3D" id="3.30.750.24">
    <property type="entry name" value="STAS domain"/>
    <property type="match status" value="1"/>
</dbReference>
<dbReference type="EMBL" id="CP126980">
    <property type="protein sequence ID" value="WIN00059.1"/>
    <property type="molecule type" value="Genomic_DNA"/>
</dbReference>
<feature type="compositionally biased region" description="Basic and acidic residues" evidence="1">
    <location>
        <begin position="110"/>
        <end position="123"/>
    </location>
</feature>
<evidence type="ECO:0000259" key="2">
    <source>
        <dbReference type="PROSITE" id="PS50801"/>
    </source>
</evidence>
<feature type="region of interest" description="Disordered" evidence="1">
    <location>
        <begin position="229"/>
        <end position="257"/>
    </location>
</feature>
<gene>
    <name evidence="3" type="ORF">ACTOB_003737</name>
</gene>
<dbReference type="Proteomes" id="UP001240150">
    <property type="component" value="Chromosome"/>
</dbReference>
<name>A0ABY8WQY3_9ACTN</name>
<dbReference type="PROSITE" id="PS50801">
    <property type="entry name" value="STAS"/>
    <property type="match status" value="1"/>
</dbReference>
<dbReference type="InterPro" id="IPR002645">
    <property type="entry name" value="STAS_dom"/>
</dbReference>
<keyword evidence="4" id="KW-1185">Reference proteome</keyword>
<dbReference type="InterPro" id="IPR036513">
    <property type="entry name" value="STAS_dom_sf"/>
</dbReference>
<dbReference type="Pfam" id="PF13466">
    <property type="entry name" value="STAS_2"/>
    <property type="match status" value="1"/>
</dbReference>
<evidence type="ECO:0000256" key="1">
    <source>
        <dbReference type="SAM" id="MobiDB-lite"/>
    </source>
</evidence>
<feature type="domain" description="STAS" evidence="2">
    <location>
        <begin position="1"/>
        <end position="96"/>
    </location>
</feature>
<evidence type="ECO:0000313" key="4">
    <source>
        <dbReference type="Proteomes" id="UP001240150"/>
    </source>
</evidence>
<dbReference type="RefSeq" id="WP_284921523.1">
    <property type="nucleotide sequence ID" value="NZ_CP126980.1"/>
</dbReference>
<sequence length="257" mass="28396">MTVATLHRSDALIIRVVGDLVGDTRKEWDPLVAALPPGIRRVVVDMADADFMDGAGLRALLHARHACVSLGVTFTVQNPGMSARYLMELTGTTDLLLPTDLPEDPAESQRPTEREAGTGRDARCPAPSGRPLALTSVNTWAGQRTDIEQDLRCGVVLDVTNQSTDYCPIRTQPHTVARRAVGLDRRQRRSTDPDLGADRDVTRRVAGFDRRQLAGLVFLGGEDPDVARRAADFDRRQPRRWCRTSPARSGRREGRRL</sequence>
<accession>A0ABY8WQY3</accession>
<protein>
    <submittedName>
        <fullName evidence="3">STAS domain-containing protein</fullName>
    </submittedName>
</protein>
<organism evidence="3 4">
    <name type="scientific">Actinoplanes oblitus</name>
    <dbReference type="NCBI Taxonomy" id="3040509"/>
    <lineage>
        <taxon>Bacteria</taxon>
        <taxon>Bacillati</taxon>
        <taxon>Actinomycetota</taxon>
        <taxon>Actinomycetes</taxon>
        <taxon>Micromonosporales</taxon>
        <taxon>Micromonosporaceae</taxon>
        <taxon>Actinoplanes</taxon>
    </lineage>
</organism>
<dbReference type="CDD" id="cd07043">
    <property type="entry name" value="STAS_anti-anti-sigma_factors"/>
    <property type="match status" value="1"/>
</dbReference>
<reference evidence="3 4" key="1">
    <citation type="submission" date="2023-06" db="EMBL/GenBank/DDBJ databases">
        <authorList>
            <person name="Yushchuk O."/>
            <person name="Binda E."/>
            <person name="Ruckert-Reed C."/>
            <person name="Fedorenko V."/>
            <person name="Kalinowski J."/>
            <person name="Marinelli F."/>
        </authorList>
    </citation>
    <scope>NUCLEOTIDE SEQUENCE [LARGE SCALE GENOMIC DNA]</scope>
    <source>
        <strain evidence="3 4">NRRL 3884</strain>
    </source>
</reference>
<dbReference type="SUPFAM" id="SSF52091">
    <property type="entry name" value="SpoIIaa-like"/>
    <property type="match status" value="1"/>
</dbReference>
<proteinExistence type="predicted"/>
<evidence type="ECO:0000313" key="3">
    <source>
        <dbReference type="EMBL" id="WIN00059.1"/>
    </source>
</evidence>